<reference evidence="3 4" key="1">
    <citation type="submission" date="2022-10" db="EMBL/GenBank/DDBJ databases">
        <title>Chitinophaga nivalis PC15 sp. nov., isolated from Pyeongchang county, South Korea.</title>
        <authorList>
            <person name="Trinh H.N."/>
        </authorList>
    </citation>
    <scope>NUCLEOTIDE SEQUENCE [LARGE SCALE GENOMIC DNA]</scope>
    <source>
        <strain evidence="3 4">PC14</strain>
    </source>
</reference>
<dbReference type="Pfam" id="PF12146">
    <property type="entry name" value="Hydrolase_4"/>
    <property type="match status" value="1"/>
</dbReference>
<evidence type="ECO:0000256" key="1">
    <source>
        <dbReference type="ARBA" id="ARBA00022801"/>
    </source>
</evidence>
<comment type="caution">
    <text evidence="3">The sequence shown here is derived from an EMBL/GenBank/DDBJ whole genome shotgun (WGS) entry which is preliminary data.</text>
</comment>
<evidence type="ECO:0000313" key="4">
    <source>
        <dbReference type="Proteomes" id="UP001207742"/>
    </source>
</evidence>
<dbReference type="SUPFAM" id="SSF53474">
    <property type="entry name" value="alpha/beta-Hydrolases"/>
    <property type="match status" value="1"/>
</dbReference>
<keyword evidence="4" id="KW-1185">Reference proteome</keyword>
<dbReference type="Gene3D" id="3.40.50.1820">
    <property type="entry name" value="alpha/beta hydrolase"/>
    <property type="match status" value="1"/>
</dbReference>
<keyword evidence="1 3" id="KW-0378">Hydrolase</keyword>
<dbReference type="InterPro" id="IPR002471">
    <property type="entry name" value="Pept_S9_AS"/>
</dbReference>
<proteinExistence type="predicted"/>
<accession>A0ABT3IJ80</accession>
<dbReference type="PANTHER" id="PTHR43265">
    <property type="entry name" value="ESTERASE ESTD"/>
    <property type="match status" value="1"/>
</dbReference>
<dbReference type="InterPro" id="IPR029058">
    <property type="entry name" value="AB_hydrolase_fold"/>
</dbReference>
<dbReference type="InterPro" id="IPR022742">
    <property type="entry name" value="Hydrolase_4"/>
</dbReference>
<evidence type="ECO:0000259" key="2">
    <source>
        <dbReference type="Pfam" id="PF12146"/>
    </source>
</evidence>
<protein>
    <submittedName>
        <fullName evidence="3">Alpha/beta hydrolase</fullName>
    </submittedName>
</protein>
<gene>
    <name evidence="3" type="ORF">OL497_09035</name>
</gene>
<organism evidence="3 4">
    <name type="scientific">Chitinophaga nivalis</name>
    <dbReference type="NCBI Taxonomy" id="2991709"/>
    <lineage>
        <taxon>Bacteria</taxon>
        <taxon>Pseudomonadati</taxon>
        <taxon>Bacteroidota</taxon>
        <taxon>Chitinophagia</taxon>
        <taxon>Chitinophagales</taxon>
        <taxon>Chitinophagaceae</taxon>
        <taxon>Chitinophaga</taxon>
    </lineage>
</organism>
<dbReference type="GO" id="GO:0016787">
    <property type="term" value="F:hydrolase activity"/>
    <property type="evidence" value="ECO:0007669"/>
    <property type="project" value="UniProtKB-KW"/>
</dbReference>
<dbReference type="InterPro" id="IPR053145">
    <property type="entry name" value="AB_hydrolase_Est10"/>
</dbReference>
<name>A0ABT3IJ80_9BACT</name>
<evidence type="ECO:0000313" key="3">
    <source>
        <dbReference type="EMBL" id="MCW3484035.1"/>
    </source>
</evidence>
<dbReference type="Proteomes" id="UP001207742">
    <property type="component" value="Unassembled WGS sequence"/>
</dbReference>
<dbReference type="RefSeq" id="WP_264729554.1">
    <property type="nucleotide sequence ID" value="NZ_JAPDNR010000001.1"/>
</dbReference>
<sequence length="441" mass="48793">MTTALIAGLLFQTATAQDYEYFSNCRNGAYALPDGSKLVISPSRGKDLRYRRMDGSTGRLFLQADSSYLSGPGWANPKDPNIFARFGGCTHDVLDFRQDGNTFSGKRIHFPVIPIRFSGQDASLYGELFLPVNKKPQALVVLHYGSGQESAVYNNFLQYLLPLHDIAVFVYDKPGTGRSTGKQTANFELLATDMMAAIKAVRAQPAVKGIPIGLMGESQGGWIVPLTASKIPVDFLIASYSLLIPPREENRQQILHDLQQQGYSNEAIEQAMQVVAATDQVVRERFNGGLTALDILKARYSQAPWFKSLNGDYTGPILKASRPQLDTLKQLFPEDVNLDYDPLPAFRSVDIPMLWVIAGKDTEAPNGATIDILKKAITTRKNIDLVIFPHADHGMIEVEDTPQGPALLAKQSPGYFELLCDWVKTRQVKKTYGNGEYFGHK</sequence>
<dbReference type="PROSITE" id="PS00708">
    <property type="entry name" value="PRO_ENDOPEP_SER"/>
    <property type="match status" value="1"/>
</dbReference>
<dbReference type="EMBL" id="JAPDNS010000001">
    <property type="protein sequence ID" value="MCW3484035.1"/>
    <property type="molecule type" value="Genomic_DNA"/>
</dbReference>
<feature type="domain" description="Serine aminopeptidase S33" evidence="2">
    <location>
        <begin position="135"/>
        <end position="233"/>
    </location>
</feature>
<dbReference type="PANTHER" id="PTHR43265:SF1">
    <property type="entry name" value="ESTERASE ESTD"/>
    <property type="match status" value="1"/>
</dbReference>